<sequence>MDRQTGFTLIELVFVLGVLAILATLGVQTLGGNERITQLASAEDQVIAELRRVRSETLYGLPKKSGSNLESAAINARTNPSVSVCPERINYRYGGNYAGSVHAVECRGCTPCDQQSPYQITLSAGGRNTAICLTGETGRVERSPCD</sequence>
<evidence type="ECO:0000313" key="3">
    <source>
        <dbReference type="Proteomes" id="UP001556636"/>
    </source>
</evidence>
<protein>
    <submittedName>
        <fullName evidence="2">Type II secretion system protein</fullName>
    </submittedName>
</protein>
<evidence type="ECO:0000256" key="1">
    <source>
        <dbReference type="SAM" id="Phobius"/>
    </source>
</evidence>
<proteinExistence type="predicted"/>
<keyword evidence="1" id="KW-0472">Membrane</keyword>
<dbReference type="Proteomes" id="UP001556636">
    <property type="component" value="Unassembled WGS sequence"/>
</dbReference>
<organism evidence="2 3">
    <name type="scientific">Spiribacter roseus</name>
    <dbReference type="NCBI Taxonomy" id="1855875"/>
    <lineage>
        <taxon>Bacteria</taxon>
        <taxon>Pseudomonadati</taxon>
        <taxon>Pseudomonadota</taxon>
        <taxon>Gammaproteobacteria</taxon>
        <taxon>Chromatiales</taxon>
        <taxon>Ectothiorhodospiraceae</taxon>
        <taxon>Spiribacter</taxon>
    </lineage>
</organism>
<comment type="caution">
    <text evidence="2">The sequence shown here is derived from an EMBL/GenBank/DDBJ whole genome shotgun (WGS) entry which is preliminary data.</text>
</comment>
<dbReference type="EMBL" id="JBAKFG010000001">
    <property type="protein sequence ID" value="MEX0372701.1"/>
    <property type="molecule type" value="Genomic_DNA"/>
</dbReference>
<dbReference type="RefSeq" id="WP_367951280.1">
    <property type="nucleotide sequence ID" value="NZ_JBAKFG010000001.1"/>
</dbReference>
<dbReference type="PROSITE" id="PS00409">
    <property type="entry name" value="PROKAR_NTER_METHYL"/>
    <property type="match status" value="1"/>
</dbReference>
<dbReference type="NCBIfam" id="TIGR02532">
    <property type="entry name" value="IV_pilin_GFxxxE"/>
    <property type="match status" value="1"/>
</dbReference>
<dbReference type="InterPro" id="IPR045584">
    <property type="entry name" value="Pilin-like"/>
</dbReference>
<evidence type="ECO:0000313" key="2">
    <source>
        <dbReference type="EMBL" id="MEX0372701.1"/>
    </source>
</evidence>
<keyword evidence="3" id="KW-1185">Reference proteome</keyword>
<gene>
    <name evidence="2" type="ORF">V6X51_04540</name>
</gene>
<dbReference type="Pfam" id="PF07963">
    <property type="entry name" value="N_methyl"/>
    <property type="match status" value="1"/>
</dbReference>
<feature type="transmembrane region" description="Helical" evidence="1">
    <location>
        <begin position="6"/>
        <end position="27"/>
    </location>
</feature>
<reference evidence="2 3" key="1">
    <citation type="submission" date="2024-02" db="EMBL/GenBank/DDBJ databases">
        <title>New especies of Spiribacter isolated from saline water.</title>
        <authorList>
            <person name="Leon M.J."/>
            <person name="De La Haba R."/>
            <person name="Sanchez-Porro C."/>
            <person name="Ventosa A."/>
        </authorList>
    </citation>
    <scope>NUCLEOTIDE SEQUENCE [LARGE SCALE GENOMIC DNA]</scope>
    <source>
        <strain evidence="3">ag22IC6-196</strain>
    </source>
</reference>
<keyword evidence="1" id="KW-1133">Transmembrane helix</keyword>
<keyword evidence="1" id="KW-0812">Transmembrane</keyword>
<accession>A0ABV3RX66</accession>
<dbReference type="SUPFAM" id="SSF54523">
    <property type="entry name" value="Pili subunits"/>
    <property type="match status" value="1"/>
</dbReference>
<dbReference type="InterPro" id="IPR012902">
    <property type="entry name" value="N_methyl_site"/>
</dbReference>
<dbReference type="Gene3D" id="3.30.700.10">
    <property type="entry name" value="Glycoprotein, Type 4 Pilin"/>
    <property type="match status" value="1"/>
</dbReference>
<name>A0ABV3RX66_9GAMM</name>